<evidence type="ECO:0000313" key="1">
    <source>
        <dbReference type="EMBL" id="WYF43249.1"/>
    </source>
</evidence>
<dbReference type="SUPFAM" id="SSF56399">
    <property type="entry name" value="ADP-ribosylation"/>
    <property type="match status" value="1"/>
</dbReference>
<sequence length="116" mass="13040">MKTVTHITTRDAWNAAQRAGEYRHPSLDKQGFIHFSEPTPEQLLSVANALFLGQPGLVLLVADLSRLTAPLRYEEDEPGSLHFPHLYGPLNLDAVTEVLDFVSGEDGRFSLPERWR</sequence>
<accession>A0AAU6PYU4</accession>
<dbReference type="Gene3D" id="3.20.170.20">
    <property type="entry name" value="Protein of unknown function DUF952"/>
    <property type="match status" value="1"/>
</dbReference>
<dbReference type="Pfam" id="PF06108">
    <property type="entry name" value="DUF952"/>
    <property type="match status" value="1"/>
</dbReference>
<name>A0AAU6PYU4_9DEIO</name>
<dbReference type="AlphaFoldDB" id="A0AAU6PYU4"/>
<protein>
    <submittedName>
        <fullName evidence="1">DUF952 domain-containing protein</fullName>
    </submittedName>
</protein>
<dbReference type="EMBL" id="CP149782">
    <property type="protein sequence ID" value="WYF43249.1"/>
    <property type="molecule type" value="Genomic_DNA"/>
</dbReference>
<gene>
    <name evidence="1" type="ORF">WDJ50_07325</name>
</gene>
<proteinExistence type="predicted"/>
<dbReference type="RefSeq" id="WP_339093750.1">
    <property type="nucleotide sequence ID" value="NZ_CP149782.1"/>
</dbReference>
<reference evidence="1" key="1">
    <citation type="submission" date="2024-03" db="EMBL/GenBank/DDBJ databases">
        <title>Deinococcus weizhi sp. nov., isolated from human skin.</title>
        <authorList>
            <person name="Wei Z."/>
            <person name="Tian F."/>
            <person name="Yang C."/>
            <person name="Xin L.T."/>
            <person name="Wen Z.J."/>
            <person name="Lan K.C."/>
            <person name="Yu L."/>
            <person name="Zhe W."/>
            <person name="Dan F.D."/>
            <person name="Jun W."/>
            <person name="Rui Z."/>
            <person name="Yong X.J."/>
            <person name="Ting Y."/>
            <person name="Wei X."/>
            <person name="Xu Z.G."/>
            <person name="Xin Z."/>
            <person name="Dong F.G."/>
            <person name="Ni X.M."/>
            <person name="Zheng M.G."/>
            <person name="Chun Y."/>
            <person name="Qian W.X."/>
        </authorList>
    </citation>
    <scope>NUCLEOTIDE SEQUENCE</scope>
    <source>
        <strain evidence="1">VB142</strain>
    </source>
</reference>
<dbReference type="PANTHER" id="PTHR34129:SF1">
    <property type="entry name" value="DUF952 DOMAIN-CONTAINING PROTEIN"/>
    <property type="match status" value="1"/>
</dbReference>
<organism evidence="1">
    <name type="scientific">Deinococcus sp. VB142</name>
    <dbReference type="NCBI Taxonomy" id="3112952"/>
    <lineage>
        <taxon>Bacteria</taxon>
        <taxon>Thermotogati</taxon>
        <taxon>Deinococcota</taxon>
        <taxon>Deinococci</taxon>
        <taxon>Deinococcales</taxon>
        <taxon>Deinococcaceae</taxon>
        <taxon>Deinococcus</taxon>
    </lineage>
</organism>
<dbReference type="InterPro" id="IPR009297">
    <property type="entry name" value="DUF952"/>
</dbReference>
<dbReference type="PANTHER" id="PTHR34129">
    <property type="entry name" value="BLR1139 PROTEIN"/>
    <property type="match status" value="1"/>
</dbReference>